<organism evidence="3 4">
    <name type="scientific">Suillus fuscotomentosus</name>
    <dbReference type="NCBI Taxonomy" id="1912939"/>
    <lineage>
        <taxon>Eukaryota</taxon>
        <taxon>Fungi</taxon>
        <taxon>Dikarya</taxon>
        <taxon>Basidiomycota</taxon>
        <taxon>Agaricomycotina</taxon>
        <taxon>Agaricomycetes</taxon>
        <taxon>Agaricomycetidae</taxon>
        <taxon>Boletales</taxon>
        <taxon>Suillineae</taxon>
        <taxon>Suillaceae</taxon>
        <taxon>Suillus</taxon>
    </lineage>
</organism>
<evidence type="ECO:0000313" key="3">
    <source>
        <dbReference type="EMBL" id="KAG1908154.1"/>
    </source>
</evidence>
<keyword evidence="1" id="KW-0479">Metal-binding</keyword>
<proteinExistence type="predicted"/>
<keyword evidence="1" id="KW-0862">Zinc</keyword>
<dbReference type="EMBL" id="JABBWK010000001">
    <property type="protein sequence ID" value="KAG1908154.1"/>
    <property type="molecule type" value="Genomic_DNA"/>
</dbReference>
<dbReference type="GO" id="GO:0003676">
    <property type="term" value="F:nucleic acid binding"/>
    <property type="evidence" value="ECO:0007669"/>
    <property type="project" value="InterPro"/>
</dbReference>
<dbReference type="RefSeq" id="XP_041233729.1">
    <property type="nucleotide sequence ID" value="XM_041373287.1"/>
</dbReference>
<dbReference type="GeneID" id="64667585"/>
<evidence type="ECO:0000256" key="1">
    <source>
        <dbReference type="PROSITE-ProRule" id="PRU00047"/>
    </source>
</evidence>
<comment type="caution">
    <text evidence="3">The sequence shown here is derived from an EMBL/GenBank/DDBJ whole genome shotgun (WGS) entry which is preliminary data.</text>
</comment>
<feature type="non-terminal residue" evidence="3">
    <location>
        <position position="1"/>
    </location>
</feature>
<feature type="domain" description="CCHC-type" evidence="2">
    <location>
        <begin position="1"/>
        <end position="15"/>
    </location>
</feature>
<gene>
    <name evidence="3" type="ORF">F5891DRAFT_890786</name>
</gene>
<dbReference type="Proteomes" id="UP001195769">
    <property type="component" value="Unassembled WGS sequence"/>
</dbReference>
<feature type="non-terminal residue" evidence="3">
    <location>
        <position position="62"/>
    </location>
</feature>
<reference evidence="3" key="1">
    <citation type="journal article" date="2020" name="New Phytol.">
        <title>Comparative genomics reveals dynamic genome evolution in host specialist ectomycorrhizal fungi.</title>
        <authorList>
            <person name="Lofgren L.A."/>
            <person name="Nguyen N.H."/>
            <person name="Vilgalys R."/>
            <person name="Ruytinx J."/>
            <person name="Liao H.L."/>
            <person name="Branco S."/>
            <person name="Kuo A."/>
            <person name="LaButti K."/>
            <person name="Lipzen A."/>
            <person name="Andreopoulos W."/>
            <person name="Pangilinan J."/>
            <person name="Riley R."/>
            <person name="Hundley H."/>
            <person name="Na H."/>
            <person name="Barry K."/>
            <person name="Grigoriev I.V."/>
            <person name="Stajich J.E."/>
            <person name="Kennedy P.G."/>
        </authorList>
    </citation>
    <scope>NUCLEOTIDE SEQUENCE</scope>
    <source>
        <strain evidence="3">FC203</strain>
    </source>
</reference>
<dbReference type="AlphaFoldDB" id="A0AAD4EL18"/>
<protein>
    <recommendedName>
        <fullName evidence="2">CCHC-type domain-containing protein</fullName>
    </recommendedName>
</protein>
<evidence type="ECO:0000313" key="4">
    <source>
        <dbReference type="Proteomes" id="UP001195769"/>
    </source>
</evidence>
<accession>A0AAD4EL18</accession>
<keyword evidence="1" id="KW-0863">Zinc-finger</keyword>
<keyword evidence="4" id="KW-1185">Reference proteome</keyword>
<dbReference type="InterPro" id="IPR001878">
    <property type="entry name" value="Znf_CCHC"/>
</dbReference>
<sequence length="62" mass="6992">KCVNCGKTGHTKETCWCKGGDKEGEGPSSKKHFKRDKAKLVQEVLMEEEDENIMEDVAYMAN</sequence>
<name>A0AAD4EL18_9AGAM</name>
<dbReference type="GO" id="GO:0008270">
    <property type="term" value="F:zinc ion binding"/>
    <property type="evidence" value="ECO:0007669"/>
    <property type="project" value="UniProtKB-KW"/>
</dbReference>
<evidence type="ECO:0000259" key="2">
    <source>
        <dbReference type="PROSITE" id="PS50158"/>
    </source>
</evidence>
<dbReference type="PROSITE" id="PS50158">
    <property type="entry name" value="ZF_CCHC"/>
    <property type="match status" value="1"/>
</dbReference>